<reference evidence="1 2" key="1">
    <citation type="submission" date="2019-12" db="EMBL/GenBank/DDBJ databases">
        <title>Genomic-based taxomic classification of the family Erythrobacteraceae.</title>
        <authorList>
            <person name="Xu L."/>
        </authorList>
    </citation>
    <scope>NUCLEOTIDE SEQUENCE [LARGE SCALE GENOMIC DNA]</scope>
    <source>
        <strain evidence="1 2">LMG 29518</strain>
    </source>
</reference>
<keyword evidence="2" id="KW-1185">Reference proteome</keyword>
<dbReference type="AlphaFoldDB" id="A0A6I4T272"/>
<proteinExistence type="predicted"/>
<evidence type="ECO:0000313" key="2">
    <source>
        <dbReference type="Proteomes" id="UP000438476"/>
    </source>
</evidence>
<sequence>MYNYLDREIAALNAGGRLLVCVMREWVNAAQQHRCPVGAVNSAFHELGVAEAAMPFHRIMAMLAVHGSRQLGFAPPCGGRIAEGEAIILSFIAQQADDHAGQNAQLFEALVGAERAPAMQEMTKHLGMLLIDQGLLPAEPAYQQ</sequence>
<dbReference type="OrthoDB" id="7360669at2"/>
<accession>A0A6I4T272</accession>
<protein>
    <submittedName>
        <fullName evidence="1">Uncharacterized protein</fullName>
    </submittedName>
</protein>
<dbReference type="Proteomes" id="UP000438476">
    <property type="component" value="Unassembled WGS sequence"/>
</dbReference>
<name>A0A6I4T272_9SPHN</name>
<gene>
    <name evidence="1" type="ORF">GRI91_04495</name>
</gene>
<comment type="caution">
    <text evidence="1">The sequence shown here is derived from an EMBL/GenBank/DDBJ whole genome shotgun (WGS) entry which is preliminary data.</text>
</comment>
<evidence type="ECO:0000313" key="1">
    <source>
        <dbReference type="EMBL" id="MXO65006.1"/>
    </source>
</evidence>
<dbReference type="EMBL" id="WTYT01000002">
    <property type="protein sequence ID" value="MXO65006.1"/>
    <property type="molecule type" value="Genomic_DNA"/>
</dbReference>
<dbReference type="RefSeq" id="WP_160735451.1">
    <property type="nucleotide sequence ID" value="NZ_WTYT01000002.1"/>
</dbReference>
<organism evidence="1 2">
    <name type="scientific">Altericroceibacterium endophyticum</name>
    <dbReference type="NCBI Taxonomy" id="1808508"/>
    <lineage>
        <taxon>Bacteria</taxon>
        <taxon>Pseudomonadati</taxon>
        <taxon>Pseudomonadota</taxon>
        <taxon>Alphaproteobacteria</taxon>
        <taxon>Sphingomonadales</taxon>
        <taxon>Erythrobacteraceae</taxon>
        <taxon>Altericroceibacterium</taxon>
    </lineage>
</organism>